<keyword evidence="3 5" id="KW-0547">Nucleotide-binding</keyword>
<feature type="binding site" evidence="5">
    <location>
        <position position="36"/>
    </location>
    <ligand>
        <name>AMP</name>
        <dbReference type="ChEBI" id="CHEBI:456215"/>
    </ligand>
</feature>
<dbReference type="InterPro" id="IPR000850">
    <property type="entry name" value="Adenylat/UMP-CMP_kin"/>
</dbReference>
<dbReference type="PROSITE" id="PS00113">
    <property type="entry name" value="ADENYLATE_KINASE"/>
    <property type="match status" value="1"/>
</dbReference>
<feature type="binding site" evidence="5">
    <location>
        <begin position="85"/>
        <end position="88"/>
    </location>
    <ligand>
        <name>AMP</name>
        <dbReference type="ChEBI" id="CHEBI:456215"/>
    </ligand>
</feature>
<dbReference type="SUPFAM" id="SSF52540">
    <property type="entry name" value="P-loop containing nucleoside triphosphate hydrolases"/>
    <property type="match status" value="1"/>
</dbReference>
<feature type="binding site" evidence="5">
    <location>
        <begin position="10"/>
        <end position="15"/>
    </location>
    <ligand>
        <name>ATP</name>
        <dbReference type="ChEBI" id="CHEBI:30616"/>
    </ligand>
</feature>
<keyword evidence="5" id="KW-0963">Cytoplasm</keyword>
<dbReference type="GO" id="GO:0005524">
    <property type="term" value="F:ATP binding"/>
    <property type="evidence" value="ECO:0007669"/>
    <property type="project" value="UniProtKB-UniRule"/>
</dbReference>
<keyword evidence="5 7" id="KW-0067">ATP-binding</keyword>
<dbReference type="Gene3D" id="3.40.50.300">
    <property type="entry name" value="P-loop containing nucleotide triphosphate hydrolases"/>
    <property type="match status" value="1"/>
</dbReference>
<evidence type="ECO:0000313" key="8">
    <source>
        <dbReference type="EMBL" id="AVP95748.1"/>
    </source>
</evidence>
<keyword evidence="1 5" id="KW-0808">Transferase</keyword>
<dbReference type="NCBIfam" id="NF011104">
    <property type="entry name" value="PRK14531.1"/>
    <property type="match status" value="1"/>
</dbReference>
<comment type="catalytic activity">
    <reaction evidence="5 7">
        <text>AMP + ATP = 2 ADP</text>
        <dbReference type="Rhea" id="RHEA:12973"/>
        <dbReference type="ChEBI" id="CHEBI:30616"/>
        <dbReference type="ChEBI" id="CHEBI:456215"/>
        <dbReference type="ChEBI" id="CHEBI:456216"/>
        <dbReference type="EC" id="2.7.4.3"/>
    </reaction>
</comment>
<dbReference type="NCBIfam" id="NF001381">
    <property type="entry name" value="PRK00279.1-3"/>
    <property type="match status" value="1"/>
</dbReference>
<dbReference type="PANTHER" id="PTHR23359">
    <property type="entry name" value="NUCLEOTIDE KINASE"/>
    <property type="match status" value="1"/>
</dbReference>
<keyword evidence="4 5" id="KW-0418">Kinase</keyword>
<reference evidence="8 9" key="2">
    <citation type="submission" date="2018-03" db="EMBL/GenBank/DDBJ databases">
        <authorList>
            <person name="Keele B.F."/>
        </authorList>
    </citation>
    <scope>NUCLEOTIDE SEQUENCE [LARGE SCALE GENOMIC DNA]</scope>
    <source>
        <strain evidence="8 9">D13</strain>
    </source>
</reference>
<comment type="function">
    <text evidence="5">Catalyzes the reversible transfer of the terminal phosphate group between ATP and AMP. Plays an important role in cellular energy homeostasis and in adenine nucleotide metabolism.</text>
</comment>
<comment type="subunit">
    <text evidence="5 7">Monomer.</text>
</comment>
<accession>A0A2P1PLM5</accession>
<dbReference type="NCBIfam" id="NF011100">
    <property type="entry name" value="PRK14527.1"/>
    <property type="match status" value="1"/>
</dbReference>
<keyword evidence="2 5" id="KW-0545">Nucleotide biosynthesis</keyword>
<comment type="similarity">
    <text evidence="5 6">Belongs to the adenylate kinase family.</text>
</comment>
<dbReference type="InterPro" id="IPR027417">
    <property type="entry name" value="P-loop_NTPase"/>
</dbReference>
<feature type="region of interest" description="NMP" evidence="5">
    <location>
        <begin position="30"/>
        <end position="59"/>
    </location>
</feature>
<dbReference type="EC" id="2.7.4.3" evidence="5 7"/>
<feature type="binding site" evidence="5">
    <location>
        <position position="133"/>
    </location>
    <ligand>
        <name>AMP</name>
        <dbReference type="ChEBI" id="CHEBI:456215"/>
    </ligand>
</feature>
<dbReference type="GO" id="GO:0004017">
    <property type="term" value="F:AMP kinase activity"/>
    <property type="evidence" value="ECO:0007669"/>
    <property type="project" value="UniProtKB-UniRule"/>
</dbReference>
<comment type="pathway">
    <text evidence="5">Purine metabolism; AMP biosynthesis via salvage pathway; AMP from ADP: step 1/1.</text>
</comment>
<evidence type="ECO:0000256" key="3">
    <source>
        <dbReference type="ARBA" id="ARBA00022741"/>
    </source>
</evidence>
<dbReference type="HAMAP" id="MF_00235">
    <property type="entry name" value="Adenylate_kinase_Adk"/>
    <property type="match status" value="1"/>
</dbReference>
<evidence type="ECO:0000256" key="2">
    <source>
        <dbReference type="ARBA" id="ARBA00022727"/>
    </source>
</evidence>
<feature type="binding site" evidence="5">
    <location>
        <begin position="57"/>
        <end position="59"/>
    </location>
    <ligand>
        <name>AMP</name>
        <dbReference type="ChEBI" id="CHEBI:456215"/>
    </ligand>
</feature>
<comment type="caution">
    <text evidence="5">Lacks conserved residue(s) required for the propagation of feature annotation.</text>
</comment>
<keyword evidence="9" id="KW-1185">Reference proteome</keyword>
<dbReference type="EMBL" id="CP027860">
    <property type="protein sequence ID" value="AVP95748.1"/>
    <property type="molecule type" value="Genomic_DNA"/>
</dbReference>
<sequence>MRIVILGAPGSGKGTQAAFIKQTYEIAHISTGDLLRAAVRNGTPLGLKAKAVMEAGQLVSDELVLGMLADRLNEPDTKNGFILDGYPRNLNQVASLDDLLNQLKQPLDIAVKLNVSFDIIVGRCEIRFKAEGRKDDNPDVVRERLRIYSEQTEPVVTAYREAGRLVEIDGVGDVAEITSRIQNALKPYA</sequence>
<organism evidence="8 9">
    <name type="scientific">Ahniella affigens</name>
    <dbReference type="NCBI Taxonomy" id="2021234"/>
    <lineage>
        <taxon>Bacteria</taxon>
        <taxon>Pseudomonadati</taxon>
        <taxon>Pseudomonadota</taxon>
        <taxon>Gammaproteobacteria</taxon>
        <taxon>Lysobacterales</taxon>
        <taxon>Rhodanobacteraceae</taxon>
        <taxon>Ahniella</taxon>
    </lineage>
</organism>
<protein>
    <recommendedName>
        <fullName evidence="5 7">Adenylate kinase</fullName>
        <shortName evidence="5">AK</shortName>
        <ecNumber evidence="5 7">2.7.4.3</ecNumber>
    </recommendedName>
    <alternativeName>
        <fullName evidence="5">ATP-AMP transphosphorylase</fullName>
    </alternativeName>
    <alternativeName>
        <fullName evidence="5">ATP:AMP phosphotransferase</fullName>
    </alternativeName>
    <alternativeName>
        <fullName evidence="5">Adenylate monophosphate kinase</fullName>
    </alternativeName>
</protein>
<name>A0A2P1PLM5_9GAMM</name>
<dbReference type="GO" id="GO:0005737">
    <property type="term" value="C:cytoplasm"/>
    <property type="evidence" value="ECO:0007669"/>
    <property type="project" value="UniProtKB-SubCell"/>
</dbReference>
<evidence type="ECO:0000256" key="5">
    <source>
        <dbReference type="HAMAP-Rule" id="MF_00235"/>
    </source>
</evidence>
<dbReference type="OrthoDB" id="9805030at2"/>
<dbReference type="CDD" id="cd01428">
    <property type="entry name" value="ADK"/>
    <property type="match status" value="1"/>
</dbReference>
<feature type="binding site" evidence="5">
    <location>
        <position position="172"/>
    </location>
    <ligand>
        <name>ATP</name>
        <dbReference type="ChEBI" id="CHEBI:30616"/>
    </ligand>
</feature>
<dbReference type="InterPro" id="IPR033690">
    <property type="entry name" value="Adenylat_kinase_CS"/>
</dbReference>
<evidence type="ECO:0000313" key="9">
    <source>
        <dbReference type="Proteomes" id="UP000241074"/>
    </source>
</evidence>
<comment type="domain">
    <text evidence="5">Consists of three domains, a large central CORE domain and two small peripheral domains, NMPbind and LID, which undergo movements during catalysis. The LID domain closes over the site of phosphoryl transfer upon ATP binding. Assembling and dissambling the active center during each catalytic cycle provides an effective means to prevent ATP hydrolysis.</text>
</comment>
<dbReference type="RefSeq" id="WP_106889677.1">
    <property type="nucleotide sequence ID" value="NZ_CP027860.1"/>
</dbReference>
<reference evidence="8 9" key="1">
    <citation type="submission" date="2018-03" db="EMBL/GenBank/DDBJ databases">
        <title>Ahniella affigens gen. nov., sp. nov., a gammaproteobacterium isolated from sandy soil near a stream.</title>
        <authorList>
            <person name="Ko Y."/>
            <person name="Kim J.-H."/>
        </authorList>
    </citation>
    <scope>NUCLEOTIDE SEQUENCE [LARGE SCALE GENOMIC DNA]</scope>
    <source>
        <strain evidence="8 9">D13</strain>
    </source>
</reference>
<evidence type="ECO:0000256" key="4">
    <source>
        <dbReference type="ARBA" id="ARBA00022777"/>
    </source>
</evidence>
<gene>
    <name evidence="5" type="primary">adk</name>
    <name evidence="8" type="ORF">C7S18_00405</name>
</gene>
<evidence type="ECO:0000256" key="7">
    <source>
        <dbReference type="RuleBase" id="RU003331"/>
    </source>
</evidence>
<evidence type="ECO:0000256" key="6">
    <source>
        <dbReference type="RuleBase" id="RU003330"/>
    </source>
</evidence>
<comment type="subcellular location">
    <subcellularLocation>
        <location evidence="5 7">Cytoplasm</location>
    </subcellularLocation>
</comment>
<dbReference type="Proteomes" id="UP000241074">
    <property type="component" value="Chromosome"/>
</dbReference>
<feature type="binding site" evidence="5">
    <location>
        <position position="92"/>
    </location>
    <ligand>
        <name>AMP</name>
        <dbReference type="ChEBI" id="CHEBI:456215"/>
    </ligand>
</feature>
<feature type="binding site" evidence="5">
    <location>
        <position position="144"/>
    </location>
    <ligand>
        <name>AMP</name>
        <dbReference type="ChEBI" id="CHEBI:456215"/>
    </ligand>
</feature>
<dbReference type="GO" id="GO:0044209">
    <property type="term" value="P:AMP salvage"/>
    <property type="evidence" value="ECO:0007669"/>
    <property type="project" value="UniProtKB-UniRule"/>
</dbReference>
<evidence type="ECO:0000256" key="1">
    <source>
        <dbReference type="ARBA" id="ARBA00022679"/>
    </source>
</evidence>
<proteinExistence type="inferred from homology"/>
<dbReference type="Pfam" id="PF00406">
    <property type="entry name" value="ADK"/>
    <property type="match status" value="1"/>
</dbReference>
<dbReference type="AlphaFoldDB" id="A0A2P1PLM5"/>
<dbReference type="NCBIfam" id="NF011105">
    <property type="entry name" value="PRK14532.1"/>
    <property type="match status" value="1"/>
</dbReference>
<dbReference type="PRINTS" id="PR00094">
    <property type="entry name" value="ADENYLTKNASE"/>
</dbReference>
<dbReference type="KEGG" id="xba:C7S18_00405"/>
<feature type="binding site" evidence="5">
    <location>
        <position position="31"/>
    </location>
    <ligand>
        <name>AMP</name>
        <dbReference type="ChEBI" id="CHEBI:456215"/>
    </ligand>
</feature>
<feature type="binding site" evidence="5">
    <location>
        <position position="127"/>
    </location>
    <ligand>
        <name>ATP</name>
        <dbReference type="ChEBI" id="CHEBI:30616"/>
    </ligand>
</feature>
<dbReference type="UniPathway" id="UPA00588">
    <property type="reaction ID" value="UER00649"/>
</dbReference>